<dbReference type="InterPro" id="IPR030678">
    <property type="entry name" value="Peptide/Ni-bd"/>
</dbReference>
<dbReference type="PIRSF" id="PIRSF002741">
    <property type="entry name" value="MppA"/>
    <property type="match status" value="1"/>
</dbReference>
<dbReference type="KEGG" id="rid:RIdsm_00974"/>
<name>A0A0T5P3T5_9RHOB</name>
<evidence type="ECO:0000313" key="8">
    <source>
        <dbReference type="Proteomes" id="UP000051401"/>
    </source>
</evidence>
<sequence>MNGKIRTSSMIGGARNFGRRDLLKCAGGFGAFAAVQGILPGSARAASPKSGGHLRVGTGFGSTTDSLDPATTEHGMTININYTYANNLMEVGNDGSLVNELAEQHETEDGKTWYFRLRKGVEFHNGKTLTPDDVVASFEHHIREGSRSAAKGLLSSVESVRRDGKDGVVFELSEPNADFAFLTSDFHLIILPSEDGMIDATGGVGTGAYKLDRFDPGVRAEFSRNPNYWKEGRGHFDSVTIVSLVDVTARQNAVLNGDADVIDRVDPKTVSIMSRAPNLSILEVTGTQHYTFPMRLDSSPFNNLDMRLAMKYAINRQEMLDKILLGHGVLGNDHPIAVANTYHADGLEQRSYDPDLARHHFEKSGHVGPVQLHVSDAAFAGAVDAAQLLSASASAAGIEIEVVREPTDGYWSNVWNKKPWCACYWGGRPTEDWMFSTAYTADTEWNDTAWRDTPAADKFNSIVKQARAELDTGKRQQLYTEAQTLVRDDGGTIVPMFANYIMAASNKLEHDEQVAANWDLDGNKIAERWWFA</sequence>
<comment type="subcellular location">
    <subcellularLocation>
        <location evidence="1">Periplasm</location>
    </subcellularLocation>
</comment>
<evidence type="ECO:0000313" key="9">
    <source>
        <dbReference type="Proteomes" id="UP000325785"/>
    </source>
</evidence>
<feature type="domain" description="Solute-binding protein family 5" evidence="5">
    <location>
        <begin position="97"/>
        <end position="446"/>
    </location>
</feature>
<evidence type="ECO:0000256" key="2">
    <source>
        <dbReference type="ARBA" id="ARBA00005695"/>
    </source>
</evidence>
<dbReference type="Gene3D" id="3.90.76.10">
    <property type="entry name" value="Dipeptide-binding Protein, Domain 1"/>
    <property type="match status" value="1"/>
</dbReference>
<dbReference type="PANTHER" id="PTHR30290:SF10">
    <property type="entry name" value="PERIPLASMIC OLIGOPEPTIDE-BINDING PROTEIN-RELATED"/>
    <property type="match status" value="1"/>
</dbReference>
<keyword evidence="3" id="KW-0813">Transport</keyword>
<dbReference type="InterPro" id="IPR006311">
    <property type="entry name" value="TAT_signal"/>
</dbReference>
<dbReference type="CDD" id="cd08503">
    <property type="entry name" value="PBP2_NikA_DppA_OppA_like_17"/>
    <property type="match status" value="1"/>
</dbReference>
<dbReference type="Proteomes" id="UP000325785">
    <property type="component" value="Chromosome"/>
</dbReference>
<dbReference type="GO" id="GO:0015833">
    <property type="term" value="P:peptide transport"/>
    <property type="evidence" value="ECO:0007669"/>
    <property type="project" value="TreeGrafter"/>
</dbReference>
<dbReference type="PATRIC" id="fig|540747.5.peg.2215"/>
<evidence type="ECO:0000256" key="3">
    <source>
        <dbReference type="ARBA" id="ARBA00022448"/>
    </source>
</evidence>
<dbReference type="GO" id="GO:0030288">
    <property type="term" value="C:outer membrane-bounded periplasmic space"/>
    <property type="evidence" value="ECO:0007669"/>
    <property type="project" value="UniProtKB-ARBA"/>
</dbReference>
<comment type="similarity">
    <text evidence="2">Belongs to the bacterial solute-binding protein 5 family.</text>
</comment>
<proteinExistence type="inferred from homology"/>
<accession>A0A0T5P3T5</accession>
<evidence type="ECO:0000313" key="6">
    <source>
        <dbReference type="EMBL" id="KRS15766.1"/>
    </source>
</evidence>
<dbReference type="GO" id="GO:1904680">
    <property type="term" value="F:peptide transmembrane transporter activity"/>
    <property type="evidence" value="ECO:0007669"/>
    <property type="project" value="TreeGrafter"/>
</dbReference>
<dbReference type="STRING" id="540747.SAMN04488031_10677"/>
<gene>
    <name evidence="7" type="primary">dppA_2</name>
    <name evidence="7" type="ORF">RIdsm_00974</name>
    <name evidence="6" type="ORF">XM52_22175</name>
</gene>
<dbReference type="Proteomes" id="UP000051401">
    <property type="component" value="Unassembled WGS sequence"/>
</dbReference>
<dbReference type="GO" id="GO:0043190">
    <property type="term" value="C:ATP-binding cassette (ABC) transporter complex"/>
    <property type="evidence" value="ECO:0007669"/>
    <property type="project" value="InterPro"/>
</dbReference>
<evidence type="ECO:0000256" key="1">
    <source>
        <dbReference type="ARBA" id="ARBA00004418"/>
    </source>
</evidence>
<keyword evidence="8" id="KW-1185">Reference proteome</keyword>
<dbReference type="Pfam" id="PF00496">
    <property type="entry name" value="SBP_bac_5"/>
    <property type="match status" value="1"/>
</dbReference>
<dbReference type="Gene3D" id="3.10.105.10">
    <property type="entry name" value="Dipeptide-binding Protein, Domain 3"/>
    <property type="match status" value="1"/>
</dbReference>
<dbReference type="AlphaFoldDB" id="A0A0T5P3T5"/>
<dbReference type="RefSeq" id="WP_057819678.1">
    <property type="nucleotide sequence ID" value="NZ_CP031598.1"/>
</dbReference>
<dbReference type="EMBL" id="LAXI01000019">
    <property type="protein sequence ID" value="KRS15766.1"/>
    <property type="molecule type" value="Genomic_DNA"/>
</dbReference>
<reference evidence="6 8" key="1">
    <citation type="submission" date="2015-04" db="EMBL/GenBank/DDBJ databases">
        <title>The draft genome sequence of Roseovarius indicus B108T.</title>
        <authorList>
            <person name="Li G."/>
            <person name="Lai Q."/>
            <person name="Shao Z."/>
            <person name="Yan P."/>
        </authorList>
    </citation>
    <scope>NUCLEOTIDE SEQUENCE [LARGE SCALE GENOMIC DNA]</scope>
    <source>
        <strain evidence="6 8">B108</strain>
    </source>
</reference>
<evidence type="ECO:0000313" key="7">
    <source>
        <dbReference type="EMBL" id="QEW25189.1"/>
    </source>
</evidence>
<protein>
    <submittedName>
        <fullName evidence="7">Dipeptide-binding protein</fullName>
    </submittedName>
    <submittedName>
        <fullName evidence="6">Peptide ABC transporter substrate-binding protein</fullName>
    </submittedName>
</protein>
<evidence type="ECO:0000259" key="5">
    <source>
        <dbReference type="Pfam" id="PF00496"/>
    </source>
</evidence>
<organism evidence="6 8">
    <name type="scientific">Roseovarius indicus</name>
    <dbReference type="NCBI Taxonomy" id="540747"/>
    <lineage>
        <taxon>Bacteria</taxon>
        <taxon>Pseudomonadati</taxon>
        <taxon>Pseudomonadota</taxon>
        <taxon>Alphaproteobacteria</taxon>
        <taxon>Rhodobacterales</taxon>
        <taxon>Roseobacteraceae</taxon>
        <taxon>Roseovarius</taxon>
    </lineage>
</organism>
<dbReference type="OrthoDB" id="9803988at2"/>
<dbReference type="InterPro" id="IPR000914">
    <property type="entry name" value="SBP_5_dom"/>
</dbReference>
<dbReference type="SUPFAM" id="SSF53850">
    <property type="entry name" value="Periplasmic binding protein-like II"/>
    <property type="match status" value="1"/>
</dbReference>
<dbReference type="InterPro" id="IPR039424">
    <property type="entry name" value="SBP_5"/>
</dbReference>
<reference evidence="7 9" key="2">
    <citation type="submission" date="2018-08" db="EMBL/GenBank/DDBJ databases">
        <title>Genetic Globetrotter - A new plasmid hitch-hiking vast phylogenetic and geographic distances.</title>
        <authorList>
            <person name="Vollmers J."/>
            <person name="Petersen J."/>
        </authorList>
    </citation>
    <scope>NUCLEOTIDE SEQUENCE [LARGE SCALE GENOMIC DNA]</scope>
    <source>
        <strain evidence="7 9">DSM 26383</strain>
    </source>
</reference>
<dbReference type="PANTHER" id="PTHR30290">
    <property type="entry name" value="PERIPLASMIC BINDING COMPONENT OF ABC TRANSPORTER"/>
    <property type="match status" value="1"/>
</dbReference>
<dbReference type="Gene3D" id="3.40.190.10">
    <property type="entry name" value="Periplasmic binding protein-like II"/>
    <property type="match status" value="1"/>
</dbReference>
<dbReference type="PROSITE" id="PS51318">
    <property type="entry name" value="TAT"/>
    <property type="match status" value="1"/>
</dbReference>
<dbReference type="EMBL" id="CP031598">
    <property type="protein sequence ID" value="QEW25189.1"/>
    <property type="molecule type" value="Genomic_DNA"/>
</dbReference>
<keyword evidence="4" id="KW-0732">Signal</keyword>
<evidence type="ECO:0000256" key="4">
    <source>
        <dbReference type="ARBA" id="ARBA00022729"/>
    </source>
</evidence>